<reference evidence="3" key="1">
    <citation type="journal article" date="2014" name="Int. J. Syst. Evol. Microbiol.">
        <title>Complete genome sequence of Corynebacterium casei LMG S-19264T (=DSM 44701T), isolated from a smear-ripened cheese.</title>
        <authorList>
            <consortium name="US DOE Joint Genome Institute (JGI-PGF)"/>
            <person name="Walter F."/>
            <person name="Albersmeier A."/>
            <person name="Kalinowski J."/>
            <person name="Ruckert C."/>
        </authorList>
    </citation>
    <scope>NUCLEOTIDE SEQUENCE</scope>
    <source>
        <strain evidence="3">JCM 13919</strain>
    </source>
</reference>
<dbReference type="EMBL" id="BMOB01000002">
    <property type="protein sequence ID" value="GGI81650.1"/>
    <property type="molecule type" value="Genomic_DNA"/>
</dbReference>
<feature type="transmembrane region" description="Helical" evidence="2">
    <location>
        <begin position="186"/>
        <end position="207"/>
    </location>
</feature>
<dbReference type="RefSeq" id="WP_131775722.1">
    <property type="nucleotide sequence ID" value="NZ_BMOB01000002.1"/>
</dbReference>
<dbReference type="AlphaFoldDB" id="A0A917JQC2"/>
<dbReference type="Proteomes" id="UP000630149">
    <property type="component" value="Unassembled WGS sequence"/>
</dbReference>
<evidence type="ECO:0000313" key="3">
    <source>
        <dbReference type="EMBL" id="GGI81650.1"/>
    </source>
</evidence>
<feature type="transmembrane region" description="Helical" evidence="2">
    <location>
        <begin position="36"/>
        <end position="56"/>
    </location>
</feature>
<keyword evidence="2" id="KW-0472">Membrane</keyword>
<evidence type="ECO:0000313" key="4">
    <source>
        <dbReference type="Proteomes" id="UP000630149"/>
    </source>
</evidence>
<feature type="transmembrane region" description="Helical" evidence="2">
    <location>
        <begin position="154"/>
        <end position="180"/>
    </location>
</feature>
<comment type="caution">
    <text evidence="3">The sequence shown here is derived from an EMBL/GenBank/DDBJ whole genome shotgun (WGS) entry which is preliminary data.</text>
</comment>
<evidence type="ECO:0008006" key="5">
    <source>
        <dbReference type="Google" id="ProtNLM"/>
    </source>
</evidence>
<reference evidence="3" key="2">
    <citation type="submission" date="2020-09" db="EMBL/GenBank/DDBJ databases">
        <authorList>
            <person name="Sun Q."/>
            <person name="Ohkuma M."/>
        </authorList>
    </citation>
    <scope>NUCLEOTIDE SEQUENCE</scope>
    <source>
        <strain evidence="3">JCM 13919</strain>
    </source>
</reference>
<organism evidence="3 4">
    <name type="scientific">Legionella impletisoli</name>
    <dbReference type="NCBI Taxonomy" id="343510"/>
    <lineage>
        <taxon>Bacteria</taxon>
        <taxon>Pseudomonadati</taxon>
        <taxon>Pseudomonadota</taxon>
        <taxon>Gammaproteobacteria</taxon>
        <taxon>Legionellales</taxon>
        <taxon>Legionellaceae</taxon>
        <taxon>Legionella</taxon>
    </lineage>
</organism>
<keyword evidence="2" id="KW-1133">Transmembrane helix</keyword>
<accession>A0A917JQC2</accession>
<feature type="transmembrane region" description="Helical" evidence="2">
    <location>
        <begin position="77"/>
        <end position="99"/>
    </location>
</feature>
<protein>
    <recommendedName>
        <fullName evidence="5">Transmembrane protein</fullName>
    </recommendedName>
</protein>
<feature type="region of interest" description="Disordered" evidence="1">
    <location>
        <begin position="235"/>
        <end position="294"/>
    </location>
</feature>
<evidence type="ECO:0000256" key="2">
    <source>
        <dbReference type="SAM" id="Phobius"/>
    </source>
</evidence>
<keyword evidence="2" id="KW-0812">Transmembrane</keyword>
<sequence length="294" mass="31914">MNFIQQNHRRRLLKYTTDVFINPFKSMALVLKSSGFIIAGCIGFILAELLHCYAHIEGARQKYQAKAKSLSWMIGKIGIKAGRLVASITGAVALALLTILVASPLVPILACISIAGFMISSIFSTLHKGRGLIDHLRHGSKENLGAYNKKRNALIIRATIGVLGTALAIVVILKLSFVMALLANPIALVIGAAIFAGMAIWKACIAFKEYKHPKHMKPAEELNCSEVEIQLKELTTVSSPENDAEPASILDAPHSAPLGFFDHKSPSDSKPVPSEDTFKSDAQSHIHQSQRLNT</sequence>
<keyword evidence="4" id="KW-1185">Reference proteome</keyword>
<feature type="transmembrane region" description="Helical" evidence="2">
    <location>
        <begin position="105"/>
        <end position="126"/>
    </location>
</feature>
<gene>
    <name evidence="3" type="ORF">GCM10007966_07680</name>
</gene>
<proteinExistence type="predicted"/>
<name>A0A917JQC2_9GAMM</name>
<evidence type="ECO:0000256" key="1">
    <source>
        <dbReference type="SAM" id="MobiDB-lite"/>
    </source>
</evidence>
<feature type="compositionally biased region" description="Polar residues" evidence="1">
    <location>
        <begin position="285"/>
        <end position="294"/>
    </location>
</feature>